<proteinExistence type="predicted"/>
<dbReference type="EMBL" id="LSBH01000001">
    <property type="protein sequence ID" value="OAQ86700.1"/>
    <property type="molecule type" value="Genomic_DNA"/>
</dbReference>
<protein>
    <submittedName>
        <fullName evidence="2">Uncharacterized protein</fullName>
    </submittedName>
</protein>
<sequence length="83" mass="9377">MLWHPRSLDPSVVVYCPCPCGRLVIEVTVRVFDALVGAGDRRLRLRWRSLGHRSYCPPTSFPPHDGDPPLRLVLSLVPTWLAC</sequence>
<organism evidence="2 3">
    <name type="scientific">Purpureocillium lilacinum</name>
    <name type="common">Paecilomyces lilacinus</name>
    <dbReference type="NCBI Taxonomy" id="33203"/>
    <lineage>
        <taxon>Eukaryota</taxon>
        <taxon>Fungi</taxon>
        <taxon>Dikarya</taxon>
        <taxon>Ascomycota</taxon>
        <taxon>Pezizomycotina</taxon>
        <taxon>Sordariomycetes</taxon>
        <taxon>Hypocreomycetidae</taxon>
        <taxon>Hypocreales</taxon>
        <taxon>Ophiocordycipitaceae</taxon>
        <taxon>Purpureocillium</taxon>
    </lineage>
</organism>
<gene>
    <name evidence="1" type="ORF">VFPBJ_00740</name>
    <name evidence="2" type="ORF">VFPFJ_00770</name>
</gene>
<comment type="caution">
    <text evidence="2">The sequence shown here is derived from an EMBL/GenBank/DDBJ whole genome shotgun (WGS) entry which is preliminary data.</text>
</comment>
<reference evidence="2 3" key="1">
    <citation type="submission" date="2016-02" db="EMBL/GenBank/DDBJ databases">
        <title>Biosynthesis of antibiotic leucinostatins and their inhibition on Phytophthora in bio-control Purpureocillium lilacinum.</title>
        <authorList>
            <person name="Wang G."/>
            <person name="Liu Z."/>
            <person name="Lin R."/>
            <person name="Li E."/>
            <person name="Mao Z."/>
            <person name="Ling J."/>
            <person name="Yin W."/>
            <person name="Xie B."/>
        </authorList>
    </citation>
    <scope>NUCLEOTIDE SEQUENCE [LARGE SCALE GENOMIC DNA]</scope>
    <source>
        <strain evidence="1">PLBJ-1</strain>
        <strain evidence="2">PLFJ-1</strain>
    </source>
</reference>
<evidence type="ECO:0000313" key="1">
    <source>
        <dbReference type="EMBL" id="OAQ86700.1"/>
    </source>
</evidence>
<dbReference type="AlphaFoldDB" id="A0A179HYQ0"/>
<evidence type="ECO:0000313" key="3">
    <source>
        <dbReference type="Proteomes" id="UP000078340"/>
    </source>
</evidence>
<dbReference type="Proteomes" id="UP000078240">
    <property type="component" value="Unassembled WGS sequence"/>
</dbReference>
<name>A0A179HYQ0_PURLI</name>
<evidence type="ECO:0000313" key="2">
    <source>
        <dbReference type="EMBL" id="OAQ94661.1"/>
    </source>
</evidence>
<dbReference type="EMBL" id="LSBI01000001">
    <property type="protein sequence ID" value="OAQ94661.1"/>
    <property type="molecule type" value="Genomic_DNA"/>
</dbReference>
<dbReference type="Proteomes" id="UP000078340">
    <property type="component" value="Unassembled WGS sequence"/>
</dbReference>
<accession>A0A179HYQ0</accession>